<accession>A0A6A6CJJ5</accession>
<gene>
    <name evidence="2" type="ORF">M409DRAFT_53929</name>
</gene>
<sequence>MKSVVDGFTFLDVGHILRKSASTSISHQHPPQSCQLHHDATPPPSMLWPACASSISRVQRQAKSTATSYTNDLSTSHIRGPRSSQVARATTRHQHHAAISTPHLDCKRKQPYDAGTPSILEARRDNRQIEWRQRTRIQRAANTSFAQLHPGWTKSHDDGPHSGKLVKAAREQDLQQVGISIARNTPLRRAYPHDDTNHDPSRQFDASQFAQVQLYWILDATYTASIALSLGAYALHHDRTSARPLRASSPSVYIDKRQSNPSRGHKE</sequence>
<evidence type="ECO:0000256" key="1">
    <source>
        <dbReference type="SAM" id="MobiDB-lite"/>
    </source>
</evidence>
<dbReference type="Proteomes" id="UP000799537">
    <property type="component" value="Unassembled WGS sequence"/>
</dbReference>
<dbReference type="EMBL" id="ML993593">
    <property type="protein sequence ID" value="KAF2167325.1"/>
    <property type="molecule type" value="Genomic_DNA"/>
</dbReference>
<name>A0A6A6CJJ5_ZASCE</name>
<proteinExistence type="predicted"/>
<evidence type="ECO:0000313" key="3">
    <source>
        <dbReference type="Proteomes" id="UP000799537"/>
    </source>
</evidence>
<dbReference type="AlphaFoldDB" id="A0A6A6CJJ5"/>
<organism evidence="2 3">
    <name type="scientific">Zasmidium cellare ATCC 36951</name>
    <dbReference type="NCBI Taxonomy" id="1080233"/>
    <lineage>
        <taxon>Eukaryota</taxon>
        <taxon>Fungi</taxon>
        <taxon>Dikarya</taxon>
        <taxon>Ascomycota</taxon>
        <taxon>Pezizomycotina</taxon>
        <taxon>Dothideomycetes</taxon>
        <taxon>Dothideomycetidae</taxon>
        <taxon>Mycosphaerellales</taxon>
        <taxon>Mycosphaerellaceae</taxon>
        <taxon>Zasmidium</taxon>
    </lineage>
</organism>
<dbReference type="GeneID" id="54565788"/>
<feature type="region of interest" description="Disordered" evidence="1">
    <location>
        <begin position="62"/>
        <end position="82"/>
    </location>
</feature>
<evidence type="ECO:0000313" key="2">
    <source>
        <dbReference type="EMBL" id="KAF2167325.1"/>
    </source>
</evidence>
<reference evidence="2" key="1">
    <citation type="journal article" date="2020" name="Stud. Mycol.">
        <title>101 Dothideomycetes genomes: a test case for predicting lifestyles and emergence of pathogens.</title>
        <authorList>
            <person name="Haridas S."/>
            <person name="Albert R."/>
            <person name="Binder M."/>
            <person name="Bloem J."/>
            <person name="Labutti K."/>
            <person name="Salamov A."/>
            <person name="Andreopoulos B."/>
            <person name="Baker S."/>
            <person name="Barry K."/>
            <person name="Bills G."/>
            <person name="Bluhm B."/>
            <person name="Cannon C."/>
            <person name="Castanera R."/>
            <person name="Culley D."/>
            <person name="Daum C."/>
            <person name="Ezra D."/>
            <person name="Gonzalez J."/>
            <person name="Henrissat B."/>
            <person name="Kuo A."/>
            <person name="Liang C."/>
            <person name="Lipzen A."/>
            <person name="Lutzoni F."/>
            <person name="Magnuson J."/>
            <person name="Mondo S."/>
            <person name="Nolan M."/>
            <person name="Ohm R."/>
            <person name="Pangilinan J."/>
            <person name="Park H.-J."/>
            <person name="Ramirez L."/>
            <person name="Alfaro M."/>
            <person name="Sun H."/>
            <person name="Tritt A."/>
            <person name="Yoshinaga Y."/>
            <person name="Zwiers L.-H."/>
            <person name="Turgeon B."/>
            <person name="Goodwin S."/>
            <person name="Spatafora J."/>
            <person name="Crous P."/>
            <person name="Grigoriev I."/>
        </authorList>
    </citation>
    <scope>NUCLEOTIDE SEQUENCE</scope>
    <source>
        <strain evidence="2">ATCC 36951</strain>
    </source>
</reference>
<keyword evidence="3" id="KW-1185">Reference proteome</keyword>
<feature type="region of interest" description="Disordered" evidence="1">
    <location>
        <begin position="242"/>
        <end position="267"/>
    </location>
</feature>
<dbReference type="RefSeq" id="XP_033668214.1">
    <property type="nucleotide sequence ID" value="XM_033812516.1"/>
</dbReference>
<protein>
    <submittedName>
        <fullName evidence="2">Uncharacterized protein</fullName>
    </submittedName>
</protein>